<evidence type="ECO:0000256" key="4">
    <source>
        <dbReference type="ARBA" id="ARBA00022692"/>
    </source>
</evidence>
<dbReference type="EMBL" id="QXFI01000009">
    <property type="protein sequence ID" value="RIV46982.1"/>
    <property type="molecule type" value="Genomic_DNA"/>
</dbReference>
<dbReference type="InterPro" id="IPR039426">
    <property type="entry name" value="TonB-dep_rcpt-like"/>
</dbReference>
<dbReference type="Gene3D" id="2.40.170.20">
    <property type="entry name" value="TonB-dependent receptor, beta-barrel domain"/>
    <property type="match status" value="1"/>
</dbReference>
<dbReference type="EMBL" id="VNWK01000009">
    <property type="protein sequence ID" value="TXJ99871.1"/>
    <property type="molecule type" value="Genomic_DNA"/>
</dbReference>
<dbReference type="FunFam" id="2.170.130.10:FF:000008">
    <property type="entry name" value="SusC/RagA family TonB-linked outer membrane protein"/>
    <property type="match status" value="1"/>
</dbReference>
<dbReference type="InterPro" id="IPR023997">
    <property type="entry name" value="TonB-dep_OMP_SusC/RagA_CS"/>
</dbReference>
<evidence type="ECO:0000313" key="11">
    <source>
        <dbReference type="Proteomes" id="UP000266691"/>
    </source>
</evidence>
<reference evidence="9 11" key="1">
    <citation type="submission" date="2018-08" db="EMBL/GenBank/DDBJ databases">
        <title>Proposal of Muricauda 72 sp.nov. and Muricauda NH166 sp.nov., isolated from seawater.</title>
        <authorList>
            <person name="Cheng H."/>
            <person name="Wu Y.-H."/>
            <person name="Guo L.-L."/>
            <person name="Xu X.-W."/>
        </authorList>
    </citation>
    <scope>NUCLEOTIDE SEQUENCE [LARGE SCALE GENOMIC DNA]</scope>
    <source>
        <strain evidence="9 11">72</strain>
    </source>
</reference>
<evidence type="ECO:0000256" key="7">
    <source>
        <dbReference type="PROSITE-ProRule" id="PRU01360"/>
    </source>
</evidence>
<feature type="domain" description="TonB-dependent receptor plug" evidence="8">
    <location>
        <begin position="233"/>
        <end position="361"/>
    </location>
</feature>
<keyword evidence="9" id="KW-0675">Receptor</keyword>
<comment type="similarity">
    <text evidence="7">Belongs to the TonB-dependent receptor family.</text>
</comment>
<keyword evidence="3 7" id="KW-1134">Transmembrane beta strand</keyword>
<dbReference type="Gene3D" id="2.60.40.1120">
    <property type="entry name" value="Carboxypeptidase-like, regulatory domain"/>
    <property type="match status" value="1"/>
</dbReference>
<dbReference type="InterPro" id="IPR008969">
    <property type="entry name" value="CarboxyPept-like_regulatory"/>
</dbReference>
<dbReference type="Proteomes" id="UP000321621">
    <property type="component" value="Unassembled WGS sequence"/>
</dbReference>
<dbReference type="GO" id="GO:0009279">
    <property type="term" value="C:cell outer membrane"/>
    <property type="evidence" value="ECO:0007669"/>
    <property type="project" value="UniProtKB-SubCell"/>
</dbReference>
<evidence type="ECO:0000256" key="1">
    <source>
        <dbReference type="ARBA" id="ARBA00004571"/>
    </source>
</evidence>
<dbReference type="InterPro" id="IPR012910">
    <property type="entry name" value="Plug_dom"/>
</dbReference>
<dbReference type="SUPFAM" id="SSF56935">
    <property type="entry name" value="Porins"/>
    <property type="match status" value="1"/>
</dbReference>
<sequence>MKKFIEPNNLRKHISLSKLKMKLTILFLILTLFQINANSYSQNKKISLNMQNVTIADVIQEIEAISDFKFLLNRRDVDLDRKVSIEAIKEPLPSVLTKLFEGEGLGFKVFKKQIILHGVANKLESTPKMPLPMKTSILLFQELVSGSVKDGNGQPLPGASIVEKGTANGTQSDFDGNFSLEVTNENATLVISYIGFAKKEIEVNGRTSFDIILEESAAGLDEVVVVGYGTQRKSDFTGALSSLKSDDLNPGTNVSVDQLLVGRAAGVQISQTSAEPGGGISIRVRGASSISAGNEPLYVIDGFPIDNSQGLSGSDPNTGMGTNVNPRNPLNTLNPQDVESIEILKDASATAIYGSRGANGVVLITTKKGSAQRLTVNYDESVGFQQVHNRINLLSASEYIDVINGIAVDNGNEPVFTQVDIQQIGAGTDWQDQIFRTAIIQNRNLSISGGSENSKFFVSLNQYNQDGVVKNTGIKKYIGRVNYESTLGNKVRMGLNLNTSHIKDKNSVDGVGFNYSSGPIFSALSYDPTEQVFDENGNFSESSQLTVNNPLSLVEGVLSENLTNRTLGNIYFQYEISNLLNAKLSFGSDRSNSRRDVYNSTLTVNGRAQGGVANVSTLERNSNLVEFTMNYNKKFGSESNLSVLAGATYQDFSVREFSGTIGGFPDDIIETNNLSLGDTGNDNLRSLKEENVLTSYLARFNYNLMDRYLFTATVRTDGSSRFGENNKFGYFPSAAFGWKLSNEVFVPDFFEELKLRASWGQTGNQEIGNYSSLLTFSSSTNAVFDNQPITTTRPSRISNPDLKWETTEQLNIGLDMSILKGRLRTSVDFFVKNTRDLLFDLPLPSASGFNSILSNVGKIQNKGFEALINSINVSSPDFMWTTAVNFSMIKNEVSDLGRIDEIPTGNIADIGNNAIIRRGEPLASYFGYEVTGIFQEGDDIANSPQPTAQPGFPIFRDADQDGTIDPDDQIILGDPFPDFTYGINNSFSYKGLTLDIFIQGQEGVELLNVNAIQSLYPGTFRLNRYAHQYLDRWTPQNTNTIWPSGTNPSSYGGGRVNSLVVEDASYIRLKSINISYQVPVDNIKFLSSLKLYLTGQNLLTITDYSGFDPEANSFGRNNTKVDYSSYPLASSWILGVNIGL</sequence>
<dbReference type="Proteomes" id="UP000266691">
    <property type="component" value="Unassembled WGS sequence"/>
</dbReference>
<dbReference type="NCBIfam" id="TIGR04056">
    <property type="entry name" value="OMP_RagA_SusC"/>
    <property type="match status" value="1"/>
</dbReference>
<name>A0A3A1NL74_9FLAO</name>
<dbReference type="InterPro" id="IPR036942">
    <property type="entry name" value="Beta-barrel_TonB_sf"/>
</dbReference>
<accession>A0A3A1NL74</accession>
<evidence type="ECO:0000256" key="5">
    <source>
        <dbReference type="ARBA" id="ARBA00023136"/>
    </source>
</evidence>
<dbReference type="InterPro" id="IPR023996">
    <property type="entry name" value="TonB-dep_OMP_SusC/RagA"/>
</dbReference>
<dbReference type="SUPFAM" id="SSF49464">
    <property type="entry name" value="Carboxypeptidase regulatory domain-like"/>
    <property type="match status" value="1"/>
</dbReference>
<dbReference type="AlphaFoldDB" id="A0A3A1NL74"/>
<evidence type="ECO:0000313" key="9">
    <source>
        <dbReference type="EMBL" id="RIV46982.1"/>
    </source>
</evidence>
<dbReference type="InterPro" id="IPR037066">
    <property type="entry name" value="Plug_dom_sf"/>
</dbReference>
<comment type="caution">
    <text evidence="9">The sequence shown here is derived from an EMBL/GenBank/DDBJ whole genome shotgun (WGS) entry which is preliminary data.</text>
</comment>
<evidence type="ECO:0000256" key="3">
    <source>
        <dbReference type="ARBA" id="ARBA00022452"/>
    </source>
</evidence>
<dbReference type="OrthoDB" id="9768177at2"/>
<keyword evidence="12" id="KW-1185">Reference proteome</keyword>
<keyword evidence="2 7" id="KW-0813">Transport</keyword>
<proteinExistence type="inferred from homology"/>
<protein>
    <submittedName>
        <fullName evidence="9">TonB-dependent receptor</fullName>
    </submittedName>
</protein>
<evidence type="ECO:0000256" key="6">
    <source>
        <dbReference type="ARBA" id="ARBA00023237"/>
    </source>
</evidence>
<keyword evidence="5 7" id="KW-0472">Membrane</keyword>
<evidence type="ECO:0000259" key="8">
    <source>
        <dbReference type="Pfam" id="PF07715"/>
    </source>
</evidence>
<dbReference type="Gene3D" id="2.170.130.10">
    <property type="entry name" value="TonB-dependent receptor, plug domain"/>
    <property type="match status" value="1"/>
</dbReference>
<reference evidence="10 12" key="2">
    <citation type="submission" date="2019-07" db="EMBL/GenBank/DDBJ databases">
        <title>Draft genome of two Muricauda strains isolated from deep sea.</title>
        <authorList>
            <person name="Sun C."/>
        </authorList>
    </citation>
    <scope>NUCLEOTIDE SEQUENCE [LARGE SCALE GENOMIC DNA]</scope>
    <source>
        <strain evidence="10 12">72</strain>
    </source>
</reference>
<organism evidence="9 11">
    <name type="scientific">Flagellimonas pelagia</name>
    <dbReference type="NCBI Taxonomy" id="2306998"/>
    <lineage>
        <taxon>Bacteria</taxon>
        <taxon>Pseudomonadati</taxon>
        <taxon>Bacteroidota</taxon>
        <taxon>Flavobacteriia</taxon>
        <taxon>Flavobacteriales</taxon>
        <taxon>Flavobacteriaceae</taxon>
        <taxon>Flagellimonas</taxon>
    </lineage>
</organism>
<dbReference type="Pfam" id="PF07715">
    <property type="entry name" value="Plug"/>
    <property type="match status" value="1"/>
</dbReference>
<keyword evidence="6 7" id="KW-0998">Cell outer membrane</keyword>
<dbReference type="PROSITE" id="PS52016">
    <property type="entry name" value="TONB_DEPENDENT_REC_3"/>
    <property type="match status" value="1"/>
</dbReference>
<comment type="subcellular location">
    <subcellularLocation>
        <location evidence="1 7">Cell outer membrane</location>
        <topology evidence="1 7">Multi-pass membrane protein</topology>
    </subcellularLocation>
</comment>
<evidence type="ECO:0000313" key="12">
    <source>
        <dbReference type="Proteomes" id="UP000321621"/>
    </source>
</evidence>
<gene>
    <name evidence="9" type="ORF">D2V05_03235</name>
    <name evidence="10" type="ORF">FQ017_03220</name>
</gene>
<keyword evidence="4 7" id="KW-0812">Transmembrane</keyword>
<dbReference type="NCBIfam" id="TIGR04057">
    <property type="entry name" value="SusC_RagA_signa"/>
    <property type="match status" value="1"/>
</dbReference>
<evidence type="ECO:0000313" key="10">
    <source>
        <dbReference type="EMBL" id="TXJ99871.1"/>
    </source>
</evidence>
<evidence type="ECO:0000256" key="2">
    <source>
        <dbReference type="ARBA" id="ARBA00022448"/>
    </source>
</evidence>
<dbReference type="Pfam" id="PF13715">
    <property type="entry name" value="CarbopepD_reg_2"/>
    <property type="match status" value="1"/>
</dbReference>